<dbReference type="GO" id="GO:0046983">
    <property type="term" value="F:protein dimerization activity"/>
    <property type="evidence" value="ECO:0007669"/>
    <property type="project" value="InterPro"/>
</dbReference>
<dbReference type="Gene3D" id="1.10.10.10">
    <property type="entry name" value="Winged helix-like DNA-binding domain superfamily/Winged helix DNA-binding domain"/>
    <property type="match status" value="1"/>
</dbReference>
<keyword evidence="1 6" id="KW-0489">Methyltransferase</keyword>
<dbReference type="Proteomes" id="UP000193144">
    <property type="component" value="Unassembled WGS sequence"/>
</dbReference>
<organism evidence="6 7">
    <name type="scientific">Clohesyomyces aquaticus</name>
    <dbReference type="NCBI Taxonomy" id="1231657"/>
    <lineage>
        <taxon>Eukaryota</taxon>
        <taxon>Fungi</taxon>
        <taxon>Dikarya</taxon>
        <taxon>Ascomycota</taxon>
        <taxon>Pezizomycotina</taxon>
        <taxon>Dothideomycetes</taxon>
        <taxon>Pleosporomycetidae</taxon>
        <taxon>Pleosporales</taxon>
        <taxon>Lindgomycetaceae</taxon>
        <taxon>Clohesyomyces</taxon>
    </lineage>
</organism>
<comment type="caution">
    <text evidence="6">The sequence shown here is derived from an EMBL/GenBank/DDBJ whole genome shotgun (WGS) entry which is preliminary data.</text>
</comment>
<evidence type="ECO:0000256" key="1">
    <source>
        <dbReference type="ARBA" id="ARBA00022603"/>
    </source>
</evidence>
<evidence type="ECO:0000256" key="3">
    <source>
        <dbReference type="ARBA" id="ARBA00022691"/>
    </source>
</evidence>
<dbReference type="PANTHER" id="PTHR43712:SF1">
    <property type="entry name" value="HYPOTHETICAL O-METHYLTRANSFERASE (EUROFUNG)-RELATED"/>
    <property type="match status" value="1"/>
</dbReference>
<keyword evidence="3" id="KW-0949">S-adenosyl-L-methionine</keyword>
<protein>
    <submittedName>
        <fullName evidence="6">Sterigmatocystin 8-O-methyltransferase</fullName>
    </submittedName>
</protein>
<dbReference type="GO" id="GO:0008171">
    <property type="term" value="F:O-methyltransferase activity"/>
    <property type="evidence" value="ECO:0007669"/>
    <property type="project" value="InterPro"/>
</dbReference>
<dbReference type="PROSITE" id="PS51683">
    <property type="entry name" value="SAM_OMT_II"/>
    <property type="match status" value="1"/>
</dbReference>
<evidence type="ECO:0000259" key="4">
    <source>
        <dbReference type="Pfam" id="PF00891"/>
    </source>
</evidence>
<keyword evidence="7" id="KW-1185">Reference proteome</keyword>
<dbReference type="InterPro" id="IPR012967">
    <property type="entry name" value="COMT_dimerisation"/>
</dbReference>
<feature type="domain" description="O-methyltransferase C-terminal" evidence="4">
    <location>
        <begin position="248"/>
        <end position="391"/>
    </location>
</feature>
<dbReference type="Pfam" id="PF00891">
    <property type="entry name" value="Methyltransf_2"/>
    <property type="match status" value="1"/>
</dbReference>
<dbReference type="InterPro" id="IPR016461">
    <property type="entry name" value="COMT-like"/>
</dbReference>
<accession>A0A1Y2A9J6</accession>
<dbReference type="InterPro" id="IPR036390">
    <property type="entry name" value="WH_DNA-bd_sf"/>
</dbReference>
<dbReference type="SUPFAM" id="SSF53335">
    <property type="entry name" value="S-adenosyl-L-methionine-dependent methyltransferases"/>
    <property type="match status" value="1"/>
</dbReference>
<dbReference type="InterPro" id="IPR036388">
    <property type="entry name" value="WH-like_DNA-bd_sf"/>
</dbReference>
<evidence type="ECO:0000256" key="2">
    <source>
        <dbReference type="ARBA" id="ARBA00022679"/>
    </source>
</evidence>
<keyword evidence="2 6" id="KW-0808">Transferase</keyword>
<dbReference type="SUPFAM" id="SSF46785">
    <property type="entry name" value="Winged helix' DNA-binding domain"/>
    <property type="match status" value="1"/>
</dbReference>
<dbReference type="OrthoDB" id="3340390at2759"/>
<dbReference type="InterPro" id="IPR029063">
    <property type="entry name" value="SAM-dependent_MTases_sf"/>
</dbReference>
<name>A0A1Y2A9J6_9PLEO</name>
<dbReference type="PANTHER" id="PTHR43712">
    <property type="entry name" value="PUTATIVE (AFU_ORTHOLOGUE AFUA_4G14580)-RELATED"/>
    <property type="match status" value="1"/>
</dbReference>
<proteinExistence type="predicted"/>
<dbReference type="GO" id="GO:0032259">
    <property type="term" value="P:methylation"/>
    <property type="evidence" value="ECO:0007669"/>
    <property type="project" value="UniProtKB-KW"/>
</dbReference>
<feature type="domain" description="O-methyltransferase dimerisation" evidence="5">
    <location>
        <begin position="83"/>
        <end position="141"/>
    </location>
</feature>
<dbReference type="InterPro" id="IPR001077">
    <property type="entry name" value="COMT_C"/>
</dbReference>
<dbReference type="Gene3D" id="3.40.50.150">
    <property type="entry name" value="Vaccinia Virus protein VP39"/>
    <property type="match status" value="1"/>
</dbReference>
<sequence>MAFQVPAKFNKWLDEYDHKMREESTLSAIHELSVLAKQPDFETNAASRTKALNLSRQITVQIQNPADAALELSLYPTYALATRMAVELKLFNLLAASAIPKSANELAMASGGSEKLIVRLLRPLAALGFVKETGENRWCSNPTTEVMCTQPMQACYIHLWDQMNGSLAKMVPYFRQTNYAHPENSDSGPLQYAFGTNKNSFDYWRTQPGAIENFNTFMTGVRAARSSWIDWWPVQDRIFNVEIPETEVLMVDVAGGFGHDLERFKAKFPNKKGRLVLEDLPSVIKDIPDLGEGIQTIEYDFFKPQPVTGARVYFFHFIMHDWSDDICVQILANTASAMKPGFSKILINDFVLPNEKCPLNLCGFDLAMMALHSGQERTESQWRNVVTRAGLEVIQIWSPESECEGIVECQLKYGSGA</sequence>
<evidence type="ECO:0000259" key="5">
    <source>
        <dbReference type="Pfam" id="PF08100"/>
    </source>
</evidence>
<dbReference type="EMBL" id="MCFA01000004">
    <property type="protein sequence ID" value="ORY18967.1"/>
    <property type="molecule type" value="Genomic_DNA"/>
</dbReference>
<evidence type="ECO:0000313" key="6">
    <source>
        <dbReference type="EMBL" id="ORY18967.1"/>
    </source>
</evidence>
<dbReference type="AlphaFoldDB" id="A0A1Y2A9J6"/>
<dbReference type="Pfam" id="PF08100">
    <property type="entry name" value="Dimerisation"/>
    <property type="match status" value="1"/>
</dbReference>
<gene>
    <name evidence="6" type="ORF">BCR34DRAFT_553019</name>
</gene>
<reference evidence="6 7" key="1">
    <citation type="submission" date="2016-07" db="EMBL/GenBank/DDBJ databases">
        <title>Pervasive Adenine N6-methylation of Active Genes in Fungi.</title>
        <authorList>
            <consortium name="DOE Joint Genome Institute"/>
            <person name="Mondo S.J."/>
            <person name="Dannebaum R.O."/>
            <person name="Kuo R.C."/>
            <person name="Labutti K."/>
            <person name="Haridas S."/>
            <person name="Kuo A."/>
            <person name="Salamov A."/>
            <person name="Ahrendt S.R."/>
            <person name="Lipzen A."/>
            <person name="Sullivan W."/>
            <person name="Andreopoulos W.B."/>
            <person name="Clum A."/>
            <person name="Lindquist E."/>
            <person name="Daum C."/>
            <person name="Ramamoorthy G.K."/>
            <person name="Gryganskyi A."/>
            <person name="Culley D."/>
            <person name="Magnuson J.K."/>
            <person name="James T.Y."/>
            <person name="O'Malley M.A."/>
            <person name="Stajich J.E."/>
            <person name="Spatafora J.W."/>
            <person name="Visel A."/>
            <person name="Grigoriev I.V."/>
        </authorList>
    </citation>
    <scope>NUCLEOTIDE SEQUENCE [LARGE SCALE GENOMIC DNA]</scope>
    <source>
        <strain evidence="6 7">CBS 115471</strain>
    </source>
</reference>
<evidence type="ECO:0000313" key="7">
    <source>
        <dbReference type="Proteomes" id="UP000193144"/>
    </source>
</evidence>